<keyword evidence="1" id="KW-0805">Transcription regulation</keyword>
<organism evidence="5 6">
    <name type="scientific">Mucilaginibacter rigui</name>
    <dbReference type="NCBI Taxonomy" id="534635"/>
    <lineage>
        <taxon>Bacteria</taxon>
        <taxon>Pseudomonadati</taxon>
        <taxon>Bacteroidota</taxon>
        <taxon>Sphingobacteriia</taxon>
        <taxon>Sphingobacteriales</taxon>
        <taxon>Sphingobacteriaceae</taxon>
        <taxon>Mucilaginibacter</taxon>
    </lineage>
</organism>
<evidence type="ECO:0000256" key="2">
    <source>
        <dbReference type="ARBA" id="ARBA00023125"/>
    </source>
</evidence>
<gene>
    <name evidence="5" type="ORF">IDJ75_18945</name>
</gene>
<keyword evidence="2" id="KW-0238">DNA-binding</keyword>
<dbReference type="Proteomes" id="UP000618754">
    <property type="component" value="Unassembled WGS sequence"/>
</dbReference>
<feature type="domain" description="HTH araC/xylS-type" evidence="4">
    <location>
        <begin position="173"/>
        <end position="268"/>
    </location>
</feature>
<accession>A0ABR7X9W0</accession>
<dbReference type="EMBL" id="JACWMW010000005">
    <property type="protein sequence ID" value="MBD1387372.1"/>
    <property type="molecule type" value="Genomic_DNA"/>
</dbReference>
<dbReference type="InterPro" id="IPR054015">
    <property type="entry name" value="ExsA-like_N"/>
</dbReference>
<dbReference type="PANTHER" id="PTHR46796">
    <property type="entry name" value="HTH-TYPE TRANSCRIPTIONAL ACTIVATOR RHAS-RELATED"/>
    <property type="match status" value="1"/>
</dbReference>
<evidence type="ECO:0000256" key="3">
    <source>
        <dbReference type="ARBA" id="ARBA00023163"/>
    </source>
</evidence>
<dbReference type="InterPro" id="IPR018060">
    <property type="entry name" value="HTH_AraC"/>
</dbReference>
<dbReference type="SUPFAM" id="SSF46689">
    <property type="entry name" value="Homeodomain-like"/>
    <property type="match status" value="1"/>
</dbReference>
<dbReference type="InterPro" id="IPR050204">
    <property type="entry name" value="AraC_XylS_family_regulators"/>
</dbReference>
<protein>
    <submittedName>
        <fullName evidence="5">Helix-turn-helix transcriptional regulator</fullName>
    </submittedName>
</protein>
<dbReference type="PROSITE" id="PS01124">
    <property type="entry name" value="HTH_ARAC_FAMILY_2"/>
    <property type="match status" value="1"/>
</dbReference>
<keyword evidence="3" id="KW-0804">Transcription</keyword>
<sequence>MPLKTYVSEKPKIAYSCYFTRNREGEQFVPEHVFSYQVSGVFTMTAGEKQMVFNEGDFRFIRRNQLVKFVKQPPTNGEFKSVSVYLDQQTLRNFSIEYGYKAAGHYEGDAVIMLKSNGLYKSFMQSLLPYQQDDVVMNDKLQDLKLREAILLLLQMQPELKDILFDFSEPGKIDLEGFMEKNFHFNVQLKRFAYLTGRSLATFKRDFEKVFKLTPSRWLQQRRLQEAHYLIKEKGKAPSDVYLELGFEDLSHFSFAFKNKYGIAPSKL</sequence>
<dbReference type="Gene3D" id="1.10.10.60">
    <property type="entry name" value="Homeodomain-like"/>
    <property type="match status" value="1"/>
</dbReference>
<evidence type="ECO:0000313" key="6">
    <source>
        <dbReference type="Proteomes" id="UP000618754"/>
    </source>
</evidence>
<evidence type="ECO:0000259" key="4">
    <source>
        <dbReference type="PROSITE" id="PS01124"/>
    </source>
</evidence>
<comment type="caution">
    <text evidence="5">The sequence shown here is derived from an EMBL/GenBank/DDBJ whole genome shotgun (WGS) entry which is preliminary data.</text>
</comment>
<dbReference type="Pfam" id="PF12833">
    <property type="entry name" value="HTH_18"/>
    <property type="match status" value="1"/>
</dbReference>
<dbReference type="SMART" id="SM00342">
    <property type="entry name" value="HTH_ARAC"/>
    <property type="match status" value="1"/>
</dbReference>
<proteinExistence type="predicted"/>
<reference evidence="5 6" key="1">
    <citation type="submission" date="2020-09" db="EMBL/GenBank/DDBJ databases">
        <title>Novel species of Mucilaginibacter isolated from a glacier on the Tibetan Plateau.</title>
        <authorList>
            <person name="Liu Q."/>
            <person name="Xin Y.-H."/>
        </authorList>
    </citation>
    <scope>NUCLEOTIDE SEQUENCE [LARGE SCALE GENOMIC DNA]</scope>
    <source>
        <strain evidence="5 6">CGMCC 1.13878</strain>
    </source>
</reference>
<keyword evidence="6" id="KW-1185">Reference proteome</keyword>
<dbReference type="Pfam" id="PF22200">
    <property type="entry name" value="ExsA_N"/>
    <property type="match status" value="1"/>
</dbReference>
<evidence type="ECO:0000313" key="5">
    <source>
        <dbReference type="EMBL" id="MBD1387372.1"/>
    </source>
</evidence>
<name>A0ABR7X9W0_9SPHI</name>
<dbReference type="InterPro" id="IPR009057">
    <property type="entry name" value="Homeodomain-like_sf"/>
</dbReference>
<dbReference type="RefSeq" id="WP_191177219.1">
    <property type="nucleotide sequence ID" value="NZ_JACWMW010000005.1"/>
</dbReference>
<evidence type="ECO:0000256" key="1">
    <source>
        <dbReference type="ARBA" id="ARBA00023015"/>
    </source>
</evidence>